<keyword evidence="9" id="KW-0472">Membrane</keyword>
<dbReference type="Proteomes" id="UP000574067">
    <property type="component" value="Unassembled WGS sequence"/>
</dbReference>
<keyword evidence="7" id="KW-0406">Ion transport</keyword>
<reference evidence="13 14" key="1">
    <citation type="submission" date="2020-04" db="EMBL/GenBank/DDBJ databases">
        <title>Azohydromonas sp. isolated from soil.</title>
        <authorList>
            <person name="Dahal R.H."/>
        </authorList>
    </citation>
    <scope>NUCLEOTIDE SEQUENCE [LARGE SCALE GENOMIC DNA]</scope>
    <source>
        <strain evidence="13 14">G-1-1-14</strain>
    </source>
</reference>
<dbReference type="SUPFAM" id="SSF56935">
    <property type="entry name" value="Porins"/>
    <property type="match status" value="1"/>
</dbReference>
<sequence>MKQSILKPSLIAAAILGAAPLVQAQSNVTLYGRVDLGVQHSTKTAADLLSPVDAGKLTELYNGGILPSIWGLRGTEDLGSGLSAFFNLESHFNADTGTSVNGLFRRQANVGLKGGWGAVALGRQYSPALLAHLGTDPRGFKEQFSMLYPYAFNQFQAGGANDLAVFLGNAISYTGSFGPVNVGVAYAFGEQTGSTSNGSTVSIGGSYTGPVTVSASYQQIKLNNGAGDTKQFGLGAAVPVGPVKIKALFMRNKGDAGVLTAFSGRATETEVDAWGVGADYAWGANTTTLAYYLAKDRNFSADKTKTLVLSNDYALSKRTTLYAQIAYADAEAGATNLTNIIATPGLRGLVQNEKTAVFGVGVKHDF</sequence>
<dbReference type="InterPro" id="IPR050298">
    <property type="entry name" value="Gram-neg_bact_OMP"/>
</dbReference>
<evidence type="ECO:0000256" key="4">
    <source>
        <dbReference type="ARBA" id="ARBA00022452"/>
    </source>
</evidence>
<keyword evidence="3" id="KW-0813">Transport</keyword>
<dbReference type="InterPro" id="IPR023614">
    <property type="entry name" value="Porin_dom_sf"/>
</dbReference>
<comment type="caution">
    <text evidence="13">The sequence shown here is derived from an EMBL/GenBank/DDBJ whole genome shotgun (WGS) entry which is preliminary data.</text>
</comment>
<protein>
    <submittedName>
        <fullName evidence="13">Porin</fullName>
    </submittedName>
</protein>
<keyword evidence="10" id="KW-0998">Cell outer membrane</keyword>
<evidence type="ECO:0000256" key="9">
    <source>
        <dbReference type="ARBA" id="ARBA00023136"/>
    </source>
</evidence>
<evidence type="ECO:0000256" key="2">
    <source>
        <dbReference type="ARBA" id="ARBA00011233"/>
    </source>
</evidence>
<evidence type="ECO:0000259" key="12">
    <source>
        <dbReference type="Pfam" id="PF13609"/>
    </source>
</evidence>
<dbReference type="Pfam" id="PF13609">
    <property type="entry name" value="Porin_4"/>
    <property type="match status" value="1"/>
</dbReference>
<keyword evidence="4" id="KW-1134">Transmembrane beta strand</keyword>
<dbReference type="PANTHER" id="PTHR34501">
    <property type="entry name" value="PROTEIN YDDL-RELATED"/>
    <property type="match status" value="1"/>
</dbReference>
<comment type="subcellular location">
    <subcellularLocation>
        <location evidence="1">Cell outer membrane</location>
        <topology evidence="1">Multi-pass membrane protein</topology>
    </subcellularLocation>
</comment>
<evidence type="ECO:0000256" key="3">
    <source>
        <dbReference type="ARBA" id="ARBA00022448"/>
    </source>
</evidence>
<comment type="subunit">
    <text evidence="2">Homotrimer.</text>
</comment>
<evidence type="ECO:0000313" key="13">
    <source>
        <dbReference type="EMBL" id="NML15850.1"/>
    </source>
</evidence>
<evidence type="ECO:0000256" key="6">
    <source>
        <dbReference type="ARBA" id="ARBA00022729"/>
    </source>
</evidence>
<dbReference type="GO" id="GO:0006811">
    <property type="term" value="P:monoatomic ion transport"/>
    <property type="evidence" value="ECO:0007669"/>
    <property type="project" value="UniProtKB-KW"/>
</dbReference>
<accession>A0A848FCE7</accession>
<dbReference type="EMBL" id="JABBFW010000007">
    <property type="protein sequence ID" value="NML15850.1"/>
    <property type="molecule type" value="Genomic_DNA"/>
</dbReference>
<feature type="chain" id="PRO_5032675858" evidence="11">
    <location>
        <begin position="25"/>
        <end position="366"/>
    </location>
</feature>
<evidence type="ECO:0000256" key="7">
    <source>
        <dbReference type="ARBA" id="ARBA00023065"/>
    </source>
</evidence>
<name>A0A848FCE7_9BURK</name>
<evidence type="ECO:0000256" key="5">
    <source>
        <dbReference type="ARBA" id="ARBA00022692"/>
    </source>
</evidence>
<proteinExistence type="predicted"/>
<organism evidence="13 14">
    <name type="scientific">Azohydromonas caseinilytica</name>
    <dbReference type="NCBI Taxonomy" id="2728836"/>
    <lineage>
        <taxon>Bacteria</taxon>
        <taxon>Pseudomonadati</taxon>
        <taxon>Pseudomonadota</taxon>
        <taxon>Betaproteobacteria</taxon>
        <taxon>Burkholderiales</taxon>
        <taxon>Sphaerotilaceae</taxon>
        <taxon>Azohydromonas</taxon>
    </lineage>
</organism>
<feature type="domain" description="Porin" evidence="12">
    <location>
        <begin position="12"/>
        <end position="331"/>
    </location>
</feature>
<keyword evidence="14" id="KW-1185">Reference proteome</keyword>
<evidence type="ECO:0000256" key="11">
    <source>
        <dbReference type="SAM" id="SignalP"/>
    </source>
</evidence>
<dbReference type="GO" id="GO:0046930">
    <property type="term" value="C:pore complex"/>
    <property type="evidence" value="ECO:0007669"/>
    <property type="project" value="UniProtKB-KW"/>
</dbReference>
<dbReference type="GO" id="GO:0015288">
    <property type="term" value="F:porin activity"/>
    <property type="evidence" value="ECO:0007669"/>
    <property type="project" value="UniProtKB-KW"/>
</dbReference>
<feature type="signal peptide" evidence="11">
    <location>
        <begin position="1"/>
        <end position="24"/>
    </location>
</feature>
<dbReference type="GO" id="GO:0009279">
    <property type="term" value="C:cell outer membrane"/>
    <property type="evidence" value="ECO:0007669"/>
    <property type="project" value="UniProtKB-SubCell"/>
</dbReference>
<dbReference type="InterPro" id="IPR033900">
    <property type="entry name" value="Gram_neg_porin_domain"/>
</dbReference>
<dbReference type="InterPro" id="IPR002299">
    <property type="entry name" value="Porin_Neis"/>
</dbReference>
<evidence type="ECO:0000313" key="14">
    <source>
        <dbReference type="Proteomes" id="UP000574067"/>
    </source>
</evidence>
<dbReference type="PANTHER" id="PTHR34501:SF9">
    <property type="entry name" value="MAJOR OUTER MEMBRANE PROTEIN P.IA"/>
    <property type="match status" value="1"/>
</dbReference>
<dbReference type="AlphaFoldDB" id="A0A848FCE7"/>
<gene>
    <name evidence="13" type="ORF">HHL10_12790</name>
</gene>
<dbReference type="PRINTS" id="PR00184">
    <property type="entry name" value="NEISSPPORIN"/>
</dbReference>
<dbReference type="RefSeq" id="WP_169160751.1">
    <property type="nucleotide sequence ID" value="NZ_JABBFW010000007.1"/>
</dbReference>
<keyword evidence="5" id="KW-0812">Transmembrane</keyword>
<dbReference type="CDD" id="cd00342">
    <property type="entry name" value="gram_neg_porins"/>
    <property type="match status" value="1"/>
</dbReference>
<evidence type="ECO:0000256" key="10">
    <source>
        <dbReference type="ARBA" id="ARBA00023237"/>
    </source>
</evidence>
<evidence type="ECO:0000256" key="1">
    <source>
        <dbReference type="ARBA" id="ARBA00004571"/>
    </source>
</evidence>
<keyword evidence="6 11" id="KW-0732">Signal</keyword>
<dbReference type="Gene3D" id="2.40.160.10">
    <property type="entry name" value="Porin"/>
    <property type="match status" value="1"/>
</dbReference>
<keyword evidence="8" id="KW-0626">Porin</keyword>
<evidence type="ECO:0000256" key="8">
    <source>
        <dbReference type="ARBA" id="ARBA00023114"/>
    </source>
</evidence>